<keyword evidence="2" id="KW-1185">Reference proteome</keyword>
<name>A0A1I3DJ67_9PLAN</name>
<dbReference type="STRING" id="1576369.SAMN05421753_103269"/>
<protein>
    <submittedName>
        <fullName evidence="1">Uncharacterized protein</fullName>
    </submittedName>
</protein>
<dbReference type="Proteomes" id="UP000199518">
    <property type="component" value="Unassembled WGS sequence"/>
</dbReference>
<dbReference type="EMBL" id="FOQD01000003">
    <property type="protein sequence ID" value="SFH86780.1"/>
    <property type="molecule type" value="Genomic_DNA"/>
</dbReference>
<dbReference type="OrthoDB" id="208273at2"/>
<sequence length="563" mass="61020">MRIQPWMTAVAGAVMLLASQSRLSGQTPEMADPSMYGGYGGQNAYYQPPAGPGGAVDPYTLYPQGVPESFQPWPQMSPFSPGNVAQTQHYNSRGLWFKEMLYHKRTYYGSVEAMVGVYRDAGDAIIGSPYAAPTYNGAAGGAASSNAAVPFYSGGFPTIPPNTTTGYNGFYPVSPLIFPYPALDDTAATYVVFSNASPHVFPIYNADVLGKAPTTGGIKLRSGFFNEDDTGFMMSGWYGGQATSDFSRGNEFINGVRVNQNITLALDGQNLTPTNGNIPLYTGLPSLLGDASFGPGSTAKYDVLYSVKFKTQAGGANFNIYQEPVFKSQGFKVRPLYGMRYTYIGESFNFRGIDSGFNYDVNGLGAGGTTGGGTTTVPTYRPIGTTLELLYSQYQATLNSSVQSNIAGPEVGFRIDLGEPTSGFKMWGETNLGLAVNNEQIKVSGDNIGDALLNARAFGTVDMLNPNNVSTFASKKSNTHASPMFQQSIFADMNLLDVIPGIKRMTMFENATFRAGYTIFWVGSVARPADSILWQGYPLYPQIRNNRQSWWMNQFSFALDWTF</sequence>
<dbReference type="RefSeq" id="WP_139228274.1">
    <property type="nucleotide sequence ID" value="NZ_FOQD01000003.1"/>
</dbReference>
<dbReference type="AlphaFoldDB" id="A0A1I3DJ67"/>
<accession>A0A1I3DJ67</accession>
<proteinExistence type="predicted"/>
<gene>
    <name evidence="1" type="ORF">SAMN05421753_103269</name>
</gene>
<reference evidence="2" key="1">
    <citation type="submission" date="2016-10" db="EMBL/GenBank/DDBJ databases">
        <authorList>
            <person name="Varghese N."/>
            <person name="Submissions S."/>
        </authorList>
    </citation>
    <scope>NUCLEOTIDE SEQUENCE [LARGE SCALE GENOMIC DNA]</scope>
    <source>
        <strain evidence="2">DSM 26348</strain>
    </source>
</reference>
<evidence type="ECO:0000313" key="1">
    <source>
        <dbReference type="EMBL" id="SFH86780.1"/>
    </source>
</evidence>
<evidence type="ECO:0000313" key="2">
    <source>
        <dbReference type="Proteomes" id="UP000199518"/>
    </source>
</evidence>
<organism evidence="1 2">
    <name type="scientific">Planctomicrobium piriforme</name>
    <dbReference type="NCBI Taxonomy" id="1576369"/>
    <lineage>
        <taxon>Bacteria</taxon>
        <taxon>Pseudomonadati</taxon>
        <taxon>Planctomycetota</taxon>
        <taxon>Planctomycetia</taxon>
        <taxon>Planctomycetales</taxon>
        <taxon>Planctomycetaceae</taxon>
        <taxon>Planctomicrobium</taxon>
    </lineage>
</organism>